<dbReference type="GO" id="GO:0008170">
    <property type="term" value="F:N-methyltransferase activity"/>
    <property type="evidence" value="ECO:0007669"/>
    <property type="project" value="InterPro"/>
</dbReference>
<dbReference type="EMBL" id="LCIH01000015">
    <property type="protein sequence ID" value="KKT51165.1"/>
    <property type="molecule type" value="Genomic_DNA"/>
</dbReference>
<keyword evidence="6" id="KW-0238">DNA-binding</keyword>
<dbReference type="PRINTS" id="PR00508">
    <property type="entry name" value="S21N4MTFRASE"/>
</dbReference>
<comment type="caution">
    <text evidence="10">The sequence shown here is derived from an EMBL/GenBank/DDBJ whole genome shotgun (WGS) entry which is preliminary data.</text>
</comment>
<evidence type="ECO:0000256" key="5">
    <source>
        <dbReference type="ARBA" id="ARBA00022747"/>
    </source>
</evidence>
<evidence type="ECO:0000256" key="6">
    <source>
        <dbReference type="ARBA" id="ARBA00023125"/>
    </source>
</evidence>
<sequence length="289" mass="33295">MNNPDSKEEKSFNGLSPKEWALLSKNVWNDVSSPREAFHLEHGATYPIALADRIIKMYSKAGDLVLDPFVGVGTTVVSAYRQKRSGIGIELNERFHEIASEALNKEKANLFENVKGKVFHKIHCDDCRNLRKYLKDNSVQLTFTSPPYANFIQKSVKDRKNTHKTSLIKYSNNSTVKQYSEKVEDFGNLDYHVFLKEIKLILADNLRVTKKGGYSVWVVKDYRDTKNKIPYIDFHSDLANTGKDAGWLYQDLIVWDQNSQRRLVLLGYPSVFYTNQNCSFIVVFRKPLL</sequence>
<dbReference type="InterPro" id="IPR017985">
    <property type="entry name" value="MeTrfase_CN4_CS"/>
</dbReference>
<organism evidence="10 11">
    <name type="scientific">Candidatus Collierbacteria bacterium GW2011_GWB2_44_22</name>
    <dbReference type="NCBI Taxonomy" id="1618387"/>
    <lineage>
        <taxon>Bacteria</taxon>
        <taxon>Candidatus Collieribacteriota</taxon>
    </lineage>
</organism>
<dbReference type="PROSITE" id="PS00093">
    <property type="entry name" value="N4_MTASE"/>
    <property type="match status" value="1"/>
</dbReference>
<evidence type="ECO:0000256" key="1">
    <source>
        <dbReference type="ARBA" id="ARBA00010203"/>
    </source>
</evidence>
<evidence type="ECO:0000256" key="3">
    <source>
        <dbReference type="ARBA" id="ARBA00022679"/>
    </source>
</evidence>
<dbReference type="GO" id="GO:0015667">
    <property type="term" value="F:site-specific DNA-methyltransferase (cytosine-N4-specific) activity"/>
    <property type="evidence" value="ECO:0007669"/>
    <property type="project" value="UniProtKB-EC"/>
</dbReference>
<proteinExistence type="inferred from homology"/>
<evidence type="ECO:0000256" key="2">
    <source>
        <dbReference type="ARBA" id="ARBA00022603"/>
    </source>
</evidence>
<evidence type="ECO:0000256" key="4">
    <source>
        <dbReference type="ARBA" id="ARBA00022691"/>
    </source>
</evidence>
<accession>A0A0G1HW69</accession>
<dbReference type="STRING" id="1618387.UW44_C0015G0036"/>
<evidence type="ECO:0000256" key="7">
    <source>
        <dbReference type="ARBA" id="ARBA00049120"/>
    </source>
</evidence>
<dbReference type="InterPro" id="IPR029063">
    <property type="entry name" value="SAM-dependent_MTases_sf"/>
</dbReference>
<keyword evidence="4" id="KW-0949">S-adenosyl-L-methionine</keyword>
<dbReference type="Gene3D" id="3.40.50.150">
    <property type="entry name" value="Vaccinia Virus protein VP39"/>
    <property type="match status" value="2"/>
</dbReference>
<keyword evidence="2 10" id="KW-0489">Methyltransferase</keyword>
<dbReference type="InterPro" id="IPR002941">
    <property type="entry name" value="DNA_methylase_N4/N6"/>
</dbReference>
<evidence type="ECO:0000313" key="10">
    <source>
        <dbReference type="EMBL" id="KKT51165.1"/>
    </source>
</evidence>
<evidence type="ECO:0000256" key="8">
    <source>
        <dbReference type="RuleBase" id="RU362026"/>
    </source>
</evidence>
<dbReference type="GO" id="GO:0003677">
    <property type="term" value="F:DNA binding"/>
    <property type="evidence" value="ECO:0007669"/>
    <property type="project" value="UniProtKB-KW"/>
</dbReference>
<evidence type="ECO:0000313" key="11">
    <source>
        <dbReference type="Proteomes" id="UP000034006"/>
    </source>
</evidence>
<dbReference type="AlphaFoldDB" id="A0A0G1HW69"/>
<dbReference type="SUPFAM" id="SSF53335">
    <property type="entry name" value="S-adenosyl-L-methionine-dependent methyltransferases"/>
    <property type="match status" value="2"/>
</dbReference>
<dbReference type="EC" id="2.1.1.-" evidence="8"/>
<dbReference type="GO" id="GO:0009307">
    <property type="term" value="P:DNA restriction-modification system"/>
    <property type="evidence" value="ECO:0007669"/>
    <property type="project" value="UniProtKB-KW"/>
</dbReference>
<evidence type="ECO:0000259" key="9">
    <source>
        <dbReference type="Pfam" id="PF01555"/>
    </source>
</evidence>
<dbReference type="Pfam" id="PF01555">
    <property type="entry name" value="N6_N4_Mtase"/>
    <property type="match status" value="1"/>
</dbReference>
<gene>
    <name evidence="10" type="ORF">UW44_C0015G0036</name>
</gene>
<keyword evidence="3" id="KW-0808">Transferase</keyword>
<feature type="domain" description="DNA methylase N-4/N-6" evidence="9">
    <location>
        <begin position="14"/>
        <end position="100"/>
    </location>
</feature>
<dbReference type="InterPro" id="IPR001091">
    <property type="entry name" value="RM_Methyltransferase"/>
</dbReference>
<comment type="catalytic activity">
    <reaction evidence="7">
        <text>a 2'-deoxycytidine in DNA + S-adenosyl-L-methionine = an N(4)-methyl-2'-deoxycytidine in DNA + S-adenosyl-L-homocysteine + H(+)</text>
        <dbReference type="Rhea" id="RHEA:16857"/>
        <dbReference type="Rhea" id="RHEA-COMP:11369"/>
        <dbReference type="Rhea" id="RHEA-COMP:13674"/>
        <dbReference type="ChEBI" id="CHEBI:15378"/>
        <dbReference type="ChEBI" id="CHEBI:57856"/>
        <dbReference type="ChEBI" id="CHEBI:59789"/>
        <dbReference type="ChEBI" id="CHEBI:85452"/>
        <dbReference type="ChEBI" id="CHEBI:137933"/>
        <dbReference type="EC" id="2.1.1.113"/>
    </reaction>
</comment>
<comment type="similarity">
    <text evidence="1">Belongs to the N(4)/N(6)-methyltransferase family. N(4) subfamily.</text>
</comment>
<protein>
    <recommendedName>
        <fullName evidence="8">Methyltransferase</fullName>
        <ecNumber evidence="8">2.1.1.-</ecNumber>
    </recommendedName>
</protein>
<reference evidence="10 11" key="1">
    <citation type="journal article" date="2015" name="Nature">
        <title>rRNA introns, odd ribosomes, and small enigmatic genomes across a large radiation of phyla.</title>
        <authorList>
            <person name="Brown C.T."/>
            <person name="Hug L.A."/>
            <person name="Thomas B.C."/>
            <person name="Sharon I."/>
            <person name="Castelle C.J."/>
            <person name="Singh A."/>
            <person name="Wilkins M.J."/>
            <person name="Williams K.H."/>
            <person name="Banfield J.F."/>
        </authorList>
    </citation>
    <scope>NUCLEOTIDE SEQUENCE [LARGE SCALE GENOMIC DNA]</scope>
</reference>
<dbReference type="Proteomes" id="UP000034006">
    <property type="component" value="Unassembled WGS sequence"/>
</dbReference>
<name>A0A0G1HW69_9BACT</name>
<keyword evidence="5" id="KW-0680">Restriction system</keyword>
<dbReference type="GO" id="GO:0032259">
    <property type="term" value="P:methylation"/>
    <property type="evidence" value="ECO:0007669"/>
    <property type="project" value="UniProtKB-KW"/>
</dbReference>